<dbReference type="InterPro" id="IPR011547">
    <property type="entry name" value="SLC26A/SulP_dom"/>
</dbReference>
<dbReference type="InterPro" id="IPR002645">
    <property type="entry name" value="STAS_dom"/>
</dbReference>
<keyword evidence="4 5" id="KW-0472">Membrane</keyword>
<dbReference type="CDD" id="cd07042">
    <property type="entry name" value="STAS_SulP_like_sulfate_transporter"/>
    <property type="match status" value="1"/>
</dbReference>
<organism evidence="8 9">
    <name type="scientific">Aphanomyces stellatus</name>
    <dbReference type="NCBI Taxonomy" id="120398"/>
    <lineage>
        <taxon>Eukaryota</taxon>
        <taxon>Sar</taxon>
        <taxon>Stramenopiles</taxon>
        <taxon>Oomycota</taxon>
        <taxon>Saprolegniomycetes</taxon>
        <taxon>Saprolegniales</taxon>
        <taxon>Verrucalvaceae</taxon>
        <taxon>Aphanomyces</taxon>
    </lineage>
</organism>
<reference evidence="7" key="2">
    <citation type="submission" date="2019-06" db="EMBL/GenBank/DDBJ databases">
        <title>Genomics analysis of Aphanomyces spp. identifies a new class of oomycete effector associated with host adaptation.</title>
        <authorList>
            <person name="Gaulin E."/>
        </authorList>
    </citation>
    <scope>NUCLEOTIDE SEQUENCE</scope>
    <source>
        <strain evidence="7">CBS 578.67</strain>
    </source>
</reference>
<evidence type="ECO:0000313" key="8">
    <source>
        <dbReference type="EMBL" id="VFT91158.1"/>
    </source>
</evidence>
<reference evidence="8 9" key="1">
    <citation type="submission" date="2019-03" db="EMBL/GenBank/DDBJ databases">
        <authorList>
            <person name="Gaulin E."/>
            <person name="Dumas B."/>
        </authorList>
    </citation>
    <scope>NUCLEOTIDE SEQUENCE [LARGE SCALE GENOMIC DNA]</scope>
    <source>
        <strain evidence="8">CBS 568.67</strain>
    </source>
</reference>
<dbReference type="AlphaFoldDB" id="A0A485L182"/>
<name>A0A485L182_9STRA</name>
<sequence>MTTSSPSRSCWHPARLLAHLAWIPQYNVAQDLKFDVIAGVTVAMMIIPQEVSLANIMHVPAQYGLYTAAVTPLLYALCGSSRVLSVANGSEVSLMIGAALASIKSEKERIAVGIFLSFYVGVLNLVLGVCRLGVVADFFSRPVMGGFLSGGGILIMLSQFPSWFQLTLDTHASFPLQTIVEICKHMDQANWNSFAVGAISIAFLVLLKHAKHNWLPAPKLADLFDPPTAIAVVVSPPDLHTTETWGFSLNEQEFTSMEHTPQSFPPKLPHKKPNHWHHIWLFMLRTACDLGPLFVCLFGGLVGHYLGDKHIKVTGHVPKGLPSPVLPWYGYTQDVIESVSFADVSINAASIALVVYMTSIAMAKRLAVRDHYTVDPNQELIGLGLASAVGAIFQVMPPTGGMSRTAVNMQTARTQLASVITVSLVMILLVVGTDALYFLPKASLAAIIIVAGFWLIEIDEATWLYRAKRDEFYVWVGSFVLTIALGILPGLIASILCSLVAILVKTKRPLVYVVGPSYVAVPPTSTTDDMLDDDGVLVVRVEGSLYFGNSEFVSLFIVGQTLRHGDRLKGIVLDGALIHDVDATTIQLMETMLETLAHHNIRFALANAQPMLADILHGSGLCDGFFVPAIADTVERTVAEMKRSIAHQDRV</sequence>
<keyword evidence="3 5" id="KW-1133">Transmembrane helix</keyword>
<feature type="transmembrane region" description="Helical" evidence="5">
    <location>
        <begin position="380"/>
        <end position="396"/>
    </location>
</feature>
<dbReference type="Gene3D" id="3.30.750.24">
    <property type="entry name" value="STAS domain"/>
    <property type="match status" value="1"/>
</dbReference>
<evidence type="ECO:0000259" key="6">
    <source>
        <dbReference type="PROSITE" id="PS50801"/>
    </source>
</evidence>
<dbReference type="Pfam" id="PF01740">
    <property type="entry name" value="STAS"/>
    <property type="match status" value="1"/>
</dbReference>
<dbReference type="PANTHER" id="PTHR11814">
    <property type="entry name" value="SULFATE TRANSPORTER"/>
    <property type="match status" value="1"/>
</dbReference>
<gene>
    <name evidence="8" type="primary">Aste57867_14334</name>
    <name evidence="7" type="ORF">As57867_014280</name>
    <name evidence="8" type="ORF">ASTE57867_14334</name>
</gene>
<evidence type="ECO:0000313" key="9">
    <source>
        <dbReference type="Proteomes" id="UP000332933"/>
    </source>
</evidence>
<dbReference type="InterPro" id="IPR036513">
    <property type="entry name" value="STAS_dom_sf"/>
</dbReference>
<dbReference type="InterPro" id="IPR001902">
    <property type="entry name" value="SLC26A/SulP_fam"/>
</dbReference>
<proteinExistence type="predicted"/>
<comment type="subcellular location">
    <subcellularLocation>
        <location evidence="1">Membrane</location>
        <topology evidence="1">Multi-pass membrane protein</topology>
    </subcellularLocation>
</comment>
<dbReference type="Pfam" id="PF00916">
    <property type="entry name" value="Sulfate_transp"/>
    <property type="match status" value="2"/>
</dbReference>
<accession>A0A485L182</accession>
<dbReference type="PROSITE" id="PS50801">
    <property type="entry name" value="STAS"/>
    <property type="match status" value="1"/>
</dbReference>
<protein>
    <submittedName>
        <fullName evidence="8">Aste57867_14334 protein</fullName>
    </submittedName>
</protein>
<feature type="transmembrane region" description="Helical" evidence="5">
    <location>
        <begin position="188"/>
        <end position="207"/>
    </location>
</feature>
<dbReference type="InterPro" id="IPR018045">
    <property type="entry name" value="S04_transporter_CS"/>
</dbReference>
<dbReference type="GO" id="GO:0008271">
    <property type="term" value="F:secondary active sulfate transmembrane transporter activity"/>
    <property type="evidence" value="ECO:0007669"/>
    <property type="project" value="InterPro"/>
</dbReference>
<dbReference type="SUPFAM" id="SSF52091">
    <property type="entry name" value="SpoIIaa-like"/>
    <property type="match status" value="1"/>
</dbReference>
<evidence type="ECO:0000313" key="7">
    <source>
        <dbReference type="EMBL" id="KAF0694810.1"/>
    </source>
</evidence>
<dbReference type="EMBL" id="VJMH01005538">
    <property type="protein sequence ID" value="KAF0694810.1"/>
    <property type="molecule type" value="Genomic_DNA"/>
</dbReference>
<dbReference type="Proteomes" id="UP000332933">
    <property type="component" value="Unassembled WGS sequence"/>
</dbReference>
<keyword evidence="9" id="KW-1185">Reference proteome</keyword>
<feature type="transmembrane region" description="Helical" evidence="5">
    <location>
        <begin position="416"/>
        <end position="437"/>
    </location>
</feature>
<feature type="transmembrane region" description="Helical" evidence="5">
    <location>
        <begin position="472"/>
        <end position="504"/>
    </location>
</feature>
<evidence type="ECO:0000256" key="2">
    <source>
        <dbReference type="ARBA" id="ARBA00022692"/>
    </source>
</evidence>
<feature type="transmembrane region" description="Helical" evidence="5">
    <location>
        <begin position="279"/>
        <end position="302"/>
    </location>
</feature>
<evidence type="ECO:0000256" key="3">
    <source>
        <dbReference type="ARBA" id="ARBA00022989"/>
    </source>
</evidence>
<feature type="transmembrane region" description="Helical" evidence="5">
    <location>
        <begin position="348"/>
        <end position="368"/>
    </location>
</feature>
<dbReference type="OrthoDB" id="288203at2759"/>
<feature type="transmembrane region" description="Helical" evidence="5">
    <location>
        <begin position="444"/>
        <end position="466"/>
    </location>
</feature>
<feature type="domain" description="STAS" evidence="6">
    <location>
        <begin position="526"/>
        <end position="641"/>
    </location>
</feature>
<dbReference type="EMBL" id="CAADRA010005559">
    <property type="protein sequence ID" value="VFT91158.1"/>
    <property type="molecule type" value="Genomic_DNA"/>
</dbReference>
<keyword evidence="2 5" id="KW-0812">Transmembrane</keyword>
<feature type="transmembrane region" description="Helical" evidence="5">
    <location>
        <begin position="146"/>
        <end position="168"/>
    </location>
</feature>
<dbReference type="GO" id="GO:0016020">
    <property type="term" value="C:membrane"/>
    <property type="evidence" value="ECO:0007669"/>
    <property type="project" value="UniProtKB-SubCell"/>
</dbReference>
<evidence type="ECO:0000256" key="5">
    <source>
        <dbReference type="SAM" id="Phobius"/>
    </source>
</evidence>
<dbReference type="PROSITE" id="PS01130">
    <property type="entry name" value="SLC26A"/>
    <property type="match status" value="1"/>
</dbReference>
<feature type="transmembrane region" description="Helical" evidence="5">
    <location>
        <begin position="110"/>
        <end position="134"/>
    </location>
</feature>
<evidence type="ECO:0000256" key="1">
    <source>
        <dbReference type="ARBA" id="ARBA00004141"/>
    </source>
</evidence>
<evidence type="ECO:0000256" key="4">
    <source>
        <dbReference type="ARBA" id="ARBA00023136"/>
    </source>
</evidence>